<organism evidence="2 3">
    <name type="scientific">Spongiactinospora gelatinilytica</name>
    <dbReference type="NCBI Taxonomy" id="2666298"/>
    <lineage>
        <taxon>Bacteria</taxon>
        <taxon>Bacillati</taxon>
        <taxon>Actinomycetota</taxon>
        <taxon>Actinomycetes</taxon>
        <taxon>Streptosporangiales</taxon>
        <taxon>Streptosporangiaceae</taxon>
        <taxon>Spongiactinospora</taxon>
    </lineage>
</organism>
<evidence type="ECO:0000259" key="1">
    <source>
        <dbReference type="Pfam" id="PF13460"/>
    </source>
</evidence>
<proteinExistence type="predicted"/>
<accession>A0A2W2G521</accession>
<protein>
    <submittedName>
        <fullName evidence="2">NAD(P)-dependent oxidoreductase</fullName>
    </submittedName>
</protein>
<name>A0A2W2G521_9ACTN</name>
<dbReference type="AlphaFoldDB" id="A0A2W2G521"/>
<dbReference type="Gene3D" id="3.90.25.10">
    <property type="entry name" value="UDP-galactose 4-epimerase, domain 1"/>
    <property type="match status" value="1"/>
</dbReference>
<dbReference type="InterPro" id="IPR016040">
    <property type="entry name" value="NAD(P)-bd_dom"/>
</dbReference>
<comment type="caution">
    <text evidence="2">The sequence shown here is derived from an EMBL/GenBank/DDBJ whole genome shotgun (WGS) entry which is preliminary data.</text>
</comment>
<evidence type="ECO:0000313" key="3">
    <source>
        <dbReference type="Proteomes" id="UP000248544"/>
    </source>
</evidence>
<evidence type="ECO:0000313" key="2">
    <source>
        <dbReference type="EMBL" id="PZG44976.1"/>
    </source>
</evidence>
<dbReference type="RefSeq" id="WP_111168289.1">
    <property type="nucleotide sequence ID" value="NZ_POUA01000113.1"/>
</dbReference>
<dbReference type="Pfam" id="PF13460">
    <property type="entry name" value="NAD_binding_10"/>
    <property type="match status" value="1"/>
</dbReference>
<dbReference type="EMBL" id="POUA01000113">
    <property type="protein sequence ID" value="PZG44976.1"/>
    <property type="molecule type" value="Genomic_DNA"/>
</dbReference>
<feature type="domain" description="NAD(P)-binding" evidence="1">
    <location>
        <begin position="8"/>
        <end position="128"/>
    </location>
</feature>
<reference evidence="2 3" key="1">
    <citation type="submission" date="2018-01" db="EMBL/GenBank/DDBJ databases">
        <title>Draft genome sequence of Sphaerisporangium sp. 7K107.</title>
        <authorList>
            <person name="Sahin N."/>
            <person name="Saygin H."/>
            <person name="Ay H."/>
        </authorList>
    </citation>
    <scope>NUCLEOTIDE SEQUENCE [LARGE SCALE GENOMIC DNA]</scope>
    <source>
        <strain evidence="2 3">7K107</strain>
    </source>
</reference>
<gene>
    <name evidence="2" type="ORF">C1I98_16180</name>
</gene>
<dbReference type="Proteomes" id="UP000248544">
    <property type="component" value="Unassembled WGS sequence"/>
</dbReference>
<dbReference type="PANTHER" id="PTHR43162">
    <property type="match status" value="1"/>
</dbReference>
<sequence length="215" mass="23026">MDDILVLGATGKTGRRLVRLLRERDLPVRPASRSSAVRFDWSGPQTWEPATKGARAVYLVAPDDPAPIAGFVDQARRNGPVERFVVLSGRGIEHVEGDFGAGMATAERAVAASGAEWTVLRPNEFAQNFDAVEIMGRAAGRTIEYVELTPAAYRAELIAEGCPEAVADALGEMFALHRAGHTVEPTGDVRRVLGREPIAFADYAARAATAGAWSV</sequence>
<keyword evidence="3" id="KW-1185">Reference proteome</keyword>
<dbReference type="SUPFAM" id="SSF51735">
    <property type="entry name" value="NAD(P)-binding Rossmann-fold domains"/>
    <property type="match status" value="1"/>
</dbReference>
<dbReference type="PANTHER" id="PTHR43162:SF1">
    <property type="entry name" value="PRESTALK A DIFFERENTIATION PROTEIN A"/>
    <property type="match status" value="1"/>
</dbReference>
<dbReference type="InterPro" id="IPR036291">
    <property type="entry name" value="NAD(P)-bd_dom_sf"/>
</dbReference>
<dbReference type="InterPro" id="IPR051604">
    <property type="entry name" value="Ergot_Alk_Oxidoreductase"/>
</dbReference>
<dbReference type="Gene3D" id="3.40.50.720">
    <property type="entry name" value="NAD(P)-binding Rossmann-like Domain"/>
    <property type="match status" value="1"/>
</dbReference>